<comment type="similarity">
    <text evidence="1">Belongs to the UPF0065 (bug) family.</text>
</comment>
<dbReference type="InterPro" id="IPR042100">
    <property type="entry name" value="Bug_dom1"/>
</dbReference>
<keyword evidence="2" id="KW-0732">Signal</keyword>
<reference evidence="3 4" key="1">
    <citation type="submission" date="2016-06" db="EMBL/GenBank/DDBJ databases">
        <title>Complete genome sequences of Bordetella bronchialis and Bordetella flabilis.</title>
        <authorList>
            <person name="LiPuma J.J."/>
            <person name="Spilker T."/>
        </authorList>
    </citation>
    <scope>NUCLEOTIDE SEQUENCE [LARGE SCALE GENOMIC DNA]</scope>
    <source>
        <strain evidence="3 4">AU17976</strain>
    </source>
</reference>
<dbReference type="Gene3D" id="3.40.190.150">
    <property type="entry name" value="Bordetella uptake gene, domain 1"/>
    <property type="match status" value="1"/>
</dbReference>
<dbReference type="SUPFAM" id="SSF53850">
    <property type="entry name" value="Periplasmic binding protein-like II"/>
    <property type="match status" value="1"/>
</dbReference>
<dbReference type="PIRSF" id="PIRSF017082">
    <property type="entry name" value="YflP"/>
    <property type="match status" value="1"/>
</dbReference>
<protein>
    <submittedName>
        <fullName evidence="3">ABC transporter substrate-binding protein</fullName>
    </submittedName>
</protein>
<evidence type="ECO:0000313" key="3">
    <source>
        <dbReference type="EMBL" id="ANN71806.1"/>
    </source>
</evidence>
<dbReference type="STRING" id="463025.BAU08_11160"/>
<evidence type="ECO:0000256" key="2">
    <source>
        <dbReference type="SAM" id="SignalP"/>
    </source>
</evidence>
<sequence>MKIALKYGVAALSLCGAMASAVAPAAAAYPAKPIRLIVPYPAGGSTDVLARMLGQKVGESLGQTVIVENRPGASGNIGASFVAKSDPDGYTLFLGTSTALSVNQSLYKSLPYDPQKDFAPIVLATMLPSLVVVNDKVPVKTVQELTDWLKGPGRAASYASSGAGTPAHLGGELYKFMTGTHATHVPYKGGAPALTDLVGGQTAYMFAILPEAMPLVKTGQLRALAVTTAKRLPAYPDIPTVAESGVPGYELIGWYGFLAPARTPPDIVDTLNKAFNKALQDAETRKKLQDLGFEVAGGPPQALSDLMRSESVKWKQVIDKAGIKLE</sequence>
<name>A0A193FX98_9BORD</name>
<dbReference type="Proteomes" id="UP000092213">
    <property type="component" value="Chromosome"/>
</dbReference>
<dbReference type="CDD" id="cd13578">
    <property type="entry name" value="PBP2_Bug27"/>
    <property type="match status" value="1"/>
</dbReference>
<dbReference type="PANTHER" id="PTHR42928">
    <property type="entry name" value="TRICARBOXYLATE-BINDING PROTEIN"/>
    <property type="match status" value="1"/>
</dbReference>
<feature type="signal peptide" evidence="2">
    <location>
        <begin position="1"/>
        <end position="25"/>
    </location>
</feature>
<feature type="chain" id="PRO_5008258454" evidence="2">
    <location>
        <begin position="26"/>
        <end position="326"/>
    </location>
</feature>
<evidence type="ECO:0000313" key="4">
    <source>
        <dbReference type="Proteomes" id="UP000092213"/>
    </source>
</evidence>
<dbReference type="InterPro" id="IPR005064">
    <property type="entry name" value="BUG"/>
</dbReference>
<dbReference type="Pfam" id="PF03401">
    <property type="entry name" value="TctC"/>
    <property type="match status" value="1"/>
</dbReference>
<proteinExistence type="inferred from homology"/>
<dbReference type="AlphaFoldDB" id="A0A193FX98"/>
<accession>A0A193FX98</accession>
<gene>
    <name evidence="3" type="ORF">BAU08_11160</name>
</gene>
<dbReference type="EMBL" id="CP016171">
    <property type="protein sequence ID" value="ANN71806.1"/>
    <property type="molecule type" value="Genomic_DNA"/>
</dbReference>
<evidence type="ECO:0000256" key="1">
    <source>
        <dbReference type="ARBA" id="ARBA00006987"/>
    </source>
</evidence>
<organism evidence="3 4">
    <name type="scientific">Bordetella bronchialis</name>
    <dbReference type="NCBI Taxonomy" id="463025"/>
    <lineage>
        <taxon>Bacteria</taxon>
        <taxon>Pseudomonadati</taxon>
        <taxon>Pseudomonadota</taxon>
        <taxon>Betaproteobacteria</taxon>
        <taxon>Burkholderiales</taxon>
        <taxon>Alcaligenaceae</taxon>
        <taxon>Bordetella</taxon>
    </lineage>
</organism>
<dbReference type="Gene3D" id="3.40.190.10">
    <property type="entry name" value="Periplasmic binding protein-like II"/>
    <property type="match status" value="1"/>
</dbReference>
<dbReference type="PANTHER" id="PTHR42928:SF5">
    <property type="entry name" value="BLR1237 PROTEIN"/>
    <property type="match status" value="1"/>
</dbReference>
<dbReference type="RefSeq" id="WP_066669379.1">
    <property type="nucleotide sequence ID" value="NZ_CP016171.1"/>
</dbReference>